<sequence>MFNKTVTVISKFSLPQLLSQAFKPERDPEIEEIKNLVLKRGKEIEELQKKNQDLNKKLLLGEERINDLEKEINKKWKPELKWFRDSYQDWKTECVNEKAKTRKLEVQLASIVEESEQIKTRFVIAKHGDVDTRDDKHYSDVINQICSEIRQMVVKYFRRVTGLSQYNDFDSENSSFCRWCESRCATCWTDIQAEIVVNKKLRIALFKGFIISVLCQNIFGPIYPLKPPGISTAFQFMLGEMAKFDENQAKKWRKHYFKTLNTSDLIEREALDIEIHTQWIVMGFPFMTASNRPCVSSSVKKILSKALKVAWDARCEEGDITITLDCRDKDFSDLEKVGNHSLVNSPNIAIPCEPAISRSIDPKLAPVVLRDVLWVTFEYEALPTASENAAIEYDGDFVRGYDPMED</sequence>
<proteinExistence type="predicted"/>
<dbReference type="Proteomes" id="UP000186594">
    <property type="component" value="Unassembled WGS sequence"/>
</dbReference>
<reference evidence="2 3" key="1">
    <citation type="submission" date="2016-04" db="EMBL/GenBank/DDBJ databases">
        <title>Evolutionary innovation and constraint leading to complex multicellularity in the Ascomycota.</title>
        <authorList>
            <person name="Cisse O."/>
            <person name="Nguyen A."/>
            <person name="Hewitt D.A."/>
            <person name="Jedd G."/>
            <person name="Stajich J.E."/>
        </authorList>
    </citation>
    <scope>NUCLEOTIDE SEQUENCE [LARGE SCALE GENOMIC DNA]</scope>
    <source>
        <strain evidence="2 3">DAH-3</strain>
    </source>
</reference>
<name>A0A1U7LUL8_NEOID</name>
<organism evidence="2 3">
    <name type="scientific">Neolecta irregularis (strain DAH-3)</name>
    <dbReference type="NCBI Taxonomy" id="1198029"/>
    <lineage>
        <taxon>Eukaryota</taxon>
        <taxon>Fungi</taxon>
        <taxon>Dikarya</taxon>
        <taxon>Ascomycota</taxon>
        <taxon>Taphrinomycotina</taxon>
        <taxon>Neolectales</taxon>
        <taxon>Neolectaceae</taxon>
        <taxon>Neolecta</taxon>
    </lineage>
</organism>
<keyword evidence="1" id="KW-0175">Coiled coil</keyword>
<protein>
    <submittedName>
        <fullName evidence="2">Uncharacterized protein</fullName>
    </submittedName>
</protein>
<dbReference type="AlphaFoldDB" id="A0A1U7LUL8"/>
<evidence type="ECO:0000256" key="1">
    <source>
        <dbReference type="SAM" id="Coils"/>
    </source>
</evidence>
<evidence type="ECO:0000313" key="2">
    <source>
        <dbReference type="EMBL" id="OLL26370.1"/>
    </source>
</evidence>
<evidence type="ECO:0000313" key="3">
    <source>
        <dbReference type="Proteomes" id="UP000186594"/>
    </source>
</evidence>
<gene>
    <name evidence="2" type="ORF">NEOLI_004424</name>
</gene>
<keyword evidence="3" id="KW-1185">Reference proteome</keyword>
<comment type="caution">
    <text evidence="2">The sequence shown here is derived from an EMBL/GenBank/DDBJ whole genome shotgun (WGS) entry which is preliminary data.</text>
</comment>
<accession>A0A1U7LUL8</accession>
<dbReference type="EMBL" id="LXFE01000202">
    <property type="protein sequence ID" value="OLL26370.1"/>
    <property type="molecule type" value="Genomic_DNA"/>
</dbReference>
<feature type="coiled-coil region" evidence="1">
    <location>
        <begin position="30"/>
        <end position="71"/>
    </location>
</feature>